<reference evidence="9 10" key="1">
    <citation type="journal article" date="2017" name="PLoS Biol.">
        <title>The sea cucumber genome provides insights into morphological evolution and visceral regeneration.</title>
        <authorList>
            <person name="Zhang X."/>
            <person name="Sun L."/>
            <person name="Yuan J."/>
            <person name="Sun Y."/>
            <person name="Gao Y."/>
            <person name="Zhang L."/>
            <person name="Li S."/>
            <person name="Dai H."/>
            <person name="Hamel J.F."/>
            <person name="Liu C."/>
            <person name="Yu Y."/>
            <person name="Liu S."/>
            <person name="Lin W."/>
            <person name="Guo K."/>
            <person name="Jin S."/>
            <person name="Xu P."/>
            <person name="Storey K.B."/>
            <person name="Huan P."/>
            <person name="Zhang T."/>
            <person name="Zhou Y."/>
            <person name="Zhang J."/>
            <person name="Lin C."/>
            <person name="Li X."/>
            <person name="Xing L."/>
            <person name="Huo D."/>
            <person name="Sun M."/>
            <person name="Wang L."/>
            <person name="Mercier A."/>
            <person name="Li F."/>
            <person name="Yang H."/>
            <person name="Xiang J."/>
        </authorList>
    </citation>
    <scope>NUCLEOTIDE SEQUENCE [LARGE SCALE GENOMIC DNA]</scope>
    <source>
        <strain evidence="9">Shaxun</strain>
        <tissue evidence="9">Muscle</tissue>
    </source>
</reference>
<keyword evidence="3" id="KW-0732">Signal</keyword>
<evidence type="ECO:0000256" key="3">
    <source>
        <dbReference type="ARBA" id="ARBA00022729"/>
    </source>
</evidence>
<evidence type="ECO:0000256" key="1">
    <source>
        <dbReference type="ARBA" id="ARBA00004479"/>
    </source>
</evidence>
<keyword evidence="2" id="KW-0812">Transmembrane</keyword>
<dbReference type="InterPro" id="IPR013608">
    <property type="entry name" value="VWA_N"/>
</dbReference>
<evidence type="ECO:0000256" key="5">
    <source>
        <dbReference type="ARBA" id="ARBA00022989"/>
    </source>
</evidence>
<dbReference type="Proteomes" id="UP000230750">
    <property type="component" value="Unassembled WGS sequence"/>
</dbReference>
<keyword evidence="7" id="KW-0325">Glycoprotein</keyword>
<organism evidence="9 10">
    <name type="scientific">Stichopus japonicus</name>
    <name type="common">Sea cucumber</name>
    <dbReference type="NCBI Taxonomy" id="307972"/>
    <lineage>
        <taxon>Eukaryota</taxon>
        <taxon>Metazoa</taxon>
        <taxon>Echinodermata</taxon>
        <taxon>Eleutherozoa</taxon>
        <taxon>Echinozoa</taxon>
        <taxon>Holothuroidea</taxon>
        <taxon>Aspidochirotacea</taxon>
        <taxon>Aspidochirotida</taxon>
        <taxon>Stichopodidae</taxon>
        <taxon>Apostichopus</taxon>
    </lineage>
</organism>
<name>A0A2G8L7I8_STIJA</name>
<dbReference type="GO" id="GO:0005891">
    <property type="term" value="C:voltage-gated calcium channel complex"/>
    <property type="evidence" value="ECO:0007669"/>
    <property type="project" value="TreeGrafter"/>
</dbReference>
<dbReference type="STRING" id="307972.A0A2G8L7I8"/>
<dbReference type="EMBL" id="MRZV01000187">
    <property type="protein sequence ID" value="PIK56145.1"/>
    <property type="molecule type" value="Genomic_DNA"/>
</dbReference>
<keyword evidence="6" id="KW-0472">Membrane</keyword>
<evidence type="ECO:0000256" key="6">
    <source>
        <dbReference type="ARBA" id="ARBA00023136"/>
    </source>
</evidence>
<dbReference type="AlphaFoldDB" id="A0A2G8L7I8"/>
<dbReference type="InterPro" id="IPR051173">
    <property type="entry name" value="Ca_channel_alpha-2/delta"/>
</dbReference>
<dbReference type="OrthoDB" id="10054666at2759"/>
<accession>A0A2G8L7I8</accession>
<sequence>LESWSQNISNHLIDLLDTSTHFHELKQNYETSSYTTEEINGGTLLEEVASAWEEMLELKMEAVKNIVENLEESSKHYEYDPKIEPKNVTFVNSKNFTDDIVVEYNELFRSFVNVSYSSIQIPTDIYEGDPDILNSIRATDSVDEVFVKNAQRDDKLIWQYFGSATGFYRSYPDDMQS</sequence>
<dbReference type="PANTHER" id="PTHR10166">
    <property type="entry name" value="VOLTAGE-DEPENDENT CALCIUM CHANNEL SUBUNIT ALPHA-2/DELTA-RELATED"/>
    <property type="match status" value="1"/>
</dbReference>
<evidence type="ECO:0000313" key="9">
    <source>
        <dbReference type="EMBL" id="PIK56145.1"/>
    </source>
</evidence>
<comment type="caution">
    <text evidence="9">The sequence shown here is derived from an EMBL/GenBank/DDBJ whole genome shotgun (WGS) entry which is preliminary data.</text>
</comment>
<keyword evidence="5" id="KW-1133">Transmembrane helix</keyword>
<dbReference type="GO" id="GO:0005245">
    <property type="term" value="F:voltage-gated calcium channel activity"/>
    <property type="evidence" value="ECO:0007669"/>
    <property type="project" value="TreeGrafter"/>
</dbReference>
<keyword evidence="10" id="KW-1185">Reference proteome</keyword>
<evidence type="ECO:0000259" key="8">
    <source>
        <dbReference type="Pfam" id="PF08399"/>
    </source>
</evidence>
<evidence type="ECO:0000313" key="10">
    <source>
        <dbReference type="Proteomes" id="UP000230750"/>
    </source>
</evidence>
<keyword evidence="4" id="KW-0106">Calcium</keyword>
<protein>
    <submittedName>
        <fullName evidence="9">Putative voltage-dependent calcium channel subunit alpha-2/delta-1-like</fullName>
    </submittedName>
</protein>
<feature type="non-terminal residue" evidence="9">
    <location>
        <position position="1"/>
    </location>
</feature>
<dbReference type="Pfam" id="PF08399">
    <property type="entry name" value="VWA_N"/>
    <property type="match status" value="1"/>
</dbReference>
<evidence type="ECO:0000256" key="7">
    <source>
        <dbReference type="ARBA" id="ARBA00023180"/>
    </source>
</evidence>
<proteinExistence type="predicted"/>
<evidence type="ECO:0000256" key="2">
    <source>
        <dbReference type="ARBA" id="ARBA00022692"/>
    </source>
</evidence>
<gene>
    <name evidence="9" type="ORF">BSL78_06964</name>
</gene>
<dbReference type="PANTHER" id="PTHR10166:SF67">
    <property type="entry name" value="VWFA DOMAIN-CONTAINING PROTEIN"/>
    <property type="match status" value="1"/>
</dbReference>
<comment type="subcellular location">
    <subcellularLocation>
        <location evidence="1">Membrane</location>
        <topology evidence="1">Single-pass type I membrane protein</topology>
    </subcellularLocation>
</comment>
<feature type="domain" description="VWA N-terminal" evidence="8">
    <location>
        <begin position="79"/>
        <end position="172"/>
    </location>
</feature>
<evidence type="ECO:0000256" key="4">
    <source>
        <dbReference type="ARBA" id="ARBA00022837"/>
    </source>
</evidence>